<dbReference type="SUPFAM" id="SSF48403">
    <property type="entry name" value="Ankyrin repeat"/>
    <property type="match status" value="1"/>
</dbReference>
<dbReference type="SMART" id="SM00248">
    <property type="entry name" value="ANK"/>
    <property type="match status" value="2"/>
</dbReference>
<keyword evidence="4" id="KW-1185">Reference proteome</keyword>
<evidence type="ECO:0000256" key="2">
    <source>
        <dbReference type="ARBA" id="ARBA00023054"/>
    </source>
</evidence>
<accession>A0ABD0WT71</accession>
<name>A0ABD0WT71_UMBPY</name>
<keyword evidence="1" id="KW-0677">Repeat</keyword>
<comment type="caution">
    <text evidence="3">The sequence shown here is derived from an EMBL/GenBank/DDBJ whole genome shotgun (WGS) entry which is preliminary data.</text>
</comment>
<organism evidence="3 4">
    <name type="scientific">Umbra pygmaea</name>
    <name type="common">Eastern mudminnow</name>
    <dbReference type="NCBI Taxonomy" id="75934"/>
    <lineage>
        <taxon>Eukaryota</taxon>
        <taxon>Metazoa</taxon>
        <taxon>Chordata</taxon>
        <taxon>Craniata</taxon>
        <taxon>Vertebrata</taxon>
        <taxon>Euteleostomi</taxon>
        <taxon>Actinopterygii</taxon>
        <taxon>Neopterygii</taxon>
        <taxon>Teleostei</taxon>
        <taxon>Protacanthopterygii</taxon>
        <taxon>Esociformes</taxon>
        <taxon>Umbridae</taxon>
        <taxon>Umbra</taxon>
    </lineage>
</organism>
<gene>
    <name evidence="3" type="ORF">UPYG_G00191280</name>
</gene>
<protein>
    <submittedName>
        <fullName evidence="3">Uncharacterized protein</fullName>
    </submittedName>
</protein>
<reference evidence="3 4" key="1">
    <citation type="submission" date="2024-06" db="EMBL/GenBank/DDBJ databases">
        <authorList>
            <person name="Pan Q."/>
            <person name="Wen M."/>
            <person name="Jouanno E."/>
            <person name="Zahm M."/>
            <person name="Klopp C."/>
            <person name="Cabau C."/>
            <person name="Louis A."/>
            <person name="Berthelot C."/>
            <person name="Parey E."/>
            <person name="Roest Crollius H."/>
            <person name="Montfort J."/>
            <person name="Robinson-Rechavi M."/>
            <person name="Bouchez O."/>
            <person name="Lampietro C."/>
            <person name="Lopez Roques C."/>
            <person name="Donnadieu C."/>
            <person name="Postlethwait J."/>
            <person name="Bobe J."/>
            <person name="Verreycken H."/>
            <person name="Guiguen Y."/>
        </authorList>
    </citation>
    <scope>NUCLEOTIDE SEQUENCE [LARGE SCALE GENOMIC DNA]</scope>
    <source>
        <strain evidence="3">Up_M1</strain>
        <tissue evidence="3">Testis</tissue>
    </source>
</reference>
<dbReference type="InterPro" id="IPR036770">
    <property type="entry name" value="Ankyrin_rpt-contain_sf"/>
</dbReference>
<dbReference type="Gene3D" id="1.25.40.20">
    <property type="entry name" value="Ankyrin repeat-containing domain"/>
    <property type="match status" value="1"/>
</dbReference>
<dbReference type="PANTHER" id="PTHR24129">
    <property type="entry name" value="ANKYCORBIN"/>
    <property type="match status" value="1"/>
</dbReference>
<dbReference type="InterPro" id="IPR002110">
    <property type="entry name" value="Ankyrin_rpt"/>
</dbReference>
<dbReference type="InterPro" id="IPR042420">
    <property type="entry name" value="RAI14/UACA"/>
</dbReference>
<proteinExistence type="predicted"/>
<sequence>MGRFHLCASRGRLDCLEVILAHVQDINVTDGTSLNALHLAAKNGQPDCLKRLLQERLLRPYSFAPRSCERMLVLYRDSVGLPGHSGFSGCGWCNSIDPRSPDEQS</sequence>
<dbReference type="Proteomes" id="UP001557470">
    <property type="component" value="Unassembled WGS sequence"/>
</dbReference>
<dbReference type="Pfam" id="PF13637">
    <property type="entry name" value="Ank_4"/>
    <property type="match status" value="1"/>
</dbReference>
<evidence type="ECO:0000256" key="1">
    <source>
        <dbReference type="ARBA" id="ARBA00022737"/>
    </source>
</evidence>
<keyword evidence="2" id="KW-0175">Coiled coil</keyword>
<dbReference type="EMBL" id="JAGEUA010000005">
    <property type="protein sequence ID" value="KAL0979897.1"/>
    <property type="molecule type" value="Genomic_DNA"/>
</dbReference>
<dbReference type="AlphaFoldDB" id="A0ABD0WT71"/>
<evidence type="ECO:0000313" key="4">
    <source>
        <dbReference type="Proteomes" id="UP001557470"/>
    </source>
</evidence>
<dbReference type="PANTHER" id="PTHR24129:SF2">
    <property type="entry name" value="DUF3447 DOMAIN-CONTAINING PROTEIN"/>
    <property type="match status" value="1"/>
</dbReference>
<evidence type="ECO:0000313" key="3">
    <source>
        <dbReference type="EMBL" id="KAL0979897.1"/>
    </source>
</evidence>